<dbReference type="GO" id="GO:0005829">
    <property type="term" value="C:cytosol"/>
    <property type="evidence" value="ECO:0007669"/>
    <property type="project" value="TreeGrafter"/>
</dbReference>
<feature type="region of interest" description="Disordered" evidence="4">
    <location>
        <begin position="328"/>
        <end position="386"/>
    </location>
</feature>
<evidence type="ECO:0000259" key="5">
    <source>
        <dbReference type="PROSITE" id="PS01124"/>
    </source>
</evidence>
<accession>A0A2S5ITU7</accession>
<feature type="compositionally biased region" description="Low complexity" evidence="4">
    <location>
        <begin position="358"/>
        <end position="369"/>
    </location>
</feature>
<comment type="caution">
    <text evidence="6">The sequence shown here is derived from an EMBL/GenBank/DDBJ whole genome shotgun (WGS) entry which is preliminary data.</text>
</comment>
<dbReference type="Pfam" id="PF12833">
    <property type="entry name" value="HTH_18"/>
    <property type="match status" value="1"/>
</dbReference>
<evidence type="ECO:0000256" key="3">
    <source>
        <dbReference type="ARBA" id="ARBA00023163"/>
    </source>
</evidence>
<dbReference type="InterPro" id="IPR009057">
    <property type="entry name" value="Homeodomain-like_sf"/>
</dbReference>
<dbReference type="SUPFAM" id="SSF46689">
    <property type="entry name" value="Homeodomain-like"/>
    <property type="match status" value="1"/>
</dbReference>
<dbReference type="GO" id="GO:0003700">
    <property type="term" value="F:DNA-binding transcription factor activity"/>
    <property type="evidence" value="ECO:0007669"/>
    <property type="project" value="InterPro"/>
</dbReference>
<dbReference type="PANTHER" id="PTHR47894:SF4">
    <property type="entry name" value="HTH-TYPE TRANSCRIPTIONAL REGULATOR GADX"/>
    <property type="match status" value="1"/>
</dbReference>
<keyword evidence="2" id="KW-0238">DNA-binding</keyword>
<dbReference type="InterPro" id="IPR018060">
    <property type="entry name" value="HTH_AraC"/>
</dbReference>
<proteinExistence type="predicted"/>
<dbReference type="RefSeq" id="WP_104122673.1">
    <property type="nucleotide sequence ID" value="NZ_PRKW01000007.1"/>
</dbReference>
<dbReference type="Pfam" id="PF12625">
    <property type="entry name" value="Arabinose_bd"/>
    <property type="match status" value="1"/>
</dbReference>
<dbReference type="OrthoDB" id="5241536at2"/>
<name>A0A2S5ITU7_9MICC</name>
<sequence>MGSVIRSAGMRGFRDVVEQFGGDPAALAAQYRMPLEAIDSDDVLVSDIAMAKLLEGAARDLPCPDLGLRISEYQDIGILGPLAVAIQNSPTVGAALECASQFLFLHSPVLRFTIVADPEGRPGDVGLCYGSAEGVLPRQAVDAILAFSHRMIRFLVDGPYSLHSVHLSHLPKAPAARYTEFFGAEVRFGQAASLLRVPRSLLDRPLADVDGTLREIALEYLHSHFPEPGRVVAPQVRTTIDRMLGTSPPRIDSAARLLGMHARTLQRRLAAEGTSFGSLLDDARRDAALRLLTRTDLPLQQVAGLVGLSEQSALTRCVRRWCGTTPRAVRAGSGRPAVGPGSPDARRGGFAGTVGEDAPGTGPGPAYTGRQESGTGRGSGGRDHQR</sequence>
<dbReference type="Proteomes" id="UP000239297">
    <property type="component" value="Unassembled WGS sequence"/>
</dbReference>
<reference evidence="6 7" key="1">
    <citation type="journal article" date="2014" name="Int. J. Syst. Evol. Microbiol.">
        <title>Arthrobacter pityocampae sp. nov., isolated from Thaumetopoea pityocampa (Lep., Thaumetopoeidae).</title>
        <authorList>
            <person name="Ince I.A."/>
            <person name="Demirbag Z."/>
            <person name="Kati H."/>
        </authorList>
    </citation>
    <scope>NUCLEOTIDE SEQUENCE [LARGE SCALE GENOMIC DNA]</scope>
    <source>
        <strain evidence="6 7">Tp2</strain>
    </source>
</reference>
<evidence type="ECO:0000313" key="6">
    <source>
        <dbReference type="EMBL" id="PPB47979.1"/>
    </source>
</evidence>
<evidence type="ECO:0000256" key="2">
    <source>
        <dbReference type="ARBA" id="ARBA00023125"/>
    </source>
</evidence>
<keyword evidence="7" id="KW-1185">Reference proteome</keyword>
<dbReference type="AlphaFoldDB" id="A0A2S5ITU7"/>
<dbReference type="SMART" id="SM00342">
    <property type="entry name" value="HTH_ARAC"/>
    <property type="match status" value="1"/>
</dbReference>
<keyword evidence="3" id="KW-0804">Transcription</keyword>
<organism evidence="6 7">
    <name type="scientific">Arthrobacter pityocampae</name>
    <dbReference type="NCBI Taxonomy" id="547334"/>
    <lineage>
        <taxon>Bacteria</taxon>
        <taxon>Bacillati</taxon>
        <taxon>Actinomycetota</taxon>
        <taxon>Actinomycetes</taxon>
        <taxon>Micrococcales</taxon>
        <taxon>Micrococcaceae</taxon>
        <taxon>Arthrobacter</taxon>
    </lineage>
</organism>
<evidence type="ECO:0000313" key="7">
    <source>
        <dbReference type="Proteomes" id="UP000239297"/>
    </source>
</evidence>
<dbReference type="EMBL" id="PRKW01000007">
    <property type="protein sequence ID" value="PPB47979.1"/>
    <property type="molecule type" value="Genomic_DNA"/>
</dbReference>
<evidence type="ECO:0000256" key="1">
    <source>
        <dbReference type="ARBA" id="ARBA00023015"/>
    </source>
</evidence>
<dbReference type="PROSITE" id="PS01124">
    <property type="entry name" value="HTH_ARAC_FAMILY_2"/>
    <property type="match status" value="1"/>
</dbReference>
<dbReference type="GO" id="GO:0000976">
    <property type="term" value="F:transcription cis-regulatory region binding"/>
    <property type="evidence" value="ECO:0007669"/>
    <property type="project" value="TreeGrafter"/>
</dbReference>
<dbReference type="Gene3D" id="1.10.10.60">
    <property type="entry name" value="Homeodomain-like"/>
    <property type="match status" value="1"/>
</dbReference>
<gene>
    <name evidence="6" type="ORF">C4K88_16080</name>
</gene>
<dbReference type="PANTHER" id="PTHR47894">
    <property type="entry name" value="HTH-TYPE TRANSCRIPTIONAL REGULATOR GADX"/>
    <property type="match status" value="1"/>
</dbReference>
<feature type="domain" description="HTH araC/xylS-type" evidence="5">
    <location>
        <begin position="234"/>
        <end position="332"/>
    </location>
</feature>
<evidence type="ECO:0000256" key="4">
    <source>
        <dbReference type="SAM" id="MobiDB-lite"/>
    </source>
</evidence>
<dbReference type="InterPro" id="IPR032687">
    <property type="entry name" value="AraC-type_N"/>
</dbReference>
<protein>
    <submittedName>
        <fullName evidence="6">AraC family transcriptional regulator</fullName>
    </submittedName>
</protein>
<keyword evidence="1" id="KW-0805">Transcription regulation</keyword>